<comment type="caution">
    <text evidence="3">The sequence shown here is derived from an EMBL/GenBank/DDBJ whole genome shotgun (WGS) entry which is preliminary data.</text>
</comment>
<feature type="region of interest" description="Disordered" evidence="1">
    <location>
        <begin position="1004"/>
        <end position="1049"/>
    </location>
</feature>
<dbReference type="InterPro" id="IPR001715">
    <property type="entry name" value="CH_dom"/>
</dbReference>
<feature type="compositionally biased region" description="Polar residues" evidence="1">
    <location>
        <begin position="353"/>
        <end position="363"/>
    </location>
</feature>
<feature type="compositionally biased region" description="Low complexity" evidence="1">
    <location>
        <begin position="948"/>
        <end position="959"/>
    </location>
</feature>
<dbReference type="PANTHER" id="PTHR12784">
    <property type="entry name" value="STEERIN"/>
    <property type="match status" value="1"/>
</dbReference>
<dbReference type="InterPro" id="IPR039041">
    <property type="entry name" value="Nav/unc-53"/>
</dbReference>
<feature type="region of interest" description="Disordered" evidence="1">
    <location>
        <begin position="534"/>
        <end position="611"/>
    </location>
</feature>
<feature type="compositionally biased region" description="Low complexity" evidence="1">
    <location>
        <begin position="793"/>
        <end position="802"/>
    </location>
</feature>
<evidence type="ECO:0000313" key="3">
    <source>
        <dbReference type="EMBL" id="CAI8032078.1"/>
    </source>
</evidence>
<feature type="compositionally biased region" description="Basic and acidic residues" evidence="1">
    <location>
        <begin position="554"/>
        <end position="577"/>
    </location>
</feature>
<proteinExistence type="predicted"/>
<dbReference type="AlphaFoldDB" id="A0AA35WSD1"/>
<dbReference type="Gene3D" id="1.10.418.10">
    <property type="entry name" value="Calponin-like domain"/>
    <property type="match status" value="1"/>
</dbReference>
<feature type="compositionally biased region" description="Basic and acidic residues" evidence="1">
    <location>
        <begin position="415"/>
        <end position="430"/>
    </location>
</feature>
<feature type="compositionally biased region" description="Low complexity" evidence="1">
    <location>
        <begin position="578"/>
        <end position="587"/>
    </location>
</feature>
<organism evidence="3 4">
    <name type="scientific">Geodia barretti</name>
    <name type="common">Barrett's horny sponge</name>
    <dbReference type="NCBI Taxonomy" id="519541"/>
    <lineage>
        <taxon>Eukaryota</taxon>
        <taxon>Metazoa</taxon>
        <taxon>Porifera</taxon>
        <taxon>Demospongiae</taxon>
        <taxon>Heteroscleromorpha</taxon>
        <taxon>Tetractinellida</taxon>
        <taxon>Astrophorina</taxon>
        <taxon>Geodiidae</taxon>
        <taxon>Geodia</taxon>
    </lineage>
</organism>
<gene>
    <name evidence="3" type="ORF">GBAR_LOCUS18167</name>
</gene>
<feature type="compositionally biased region" description="Low complexity" evidence="1">
    <location>
        <begin position="432"/>
        <end position="449"/>
    </location>
</feature>
<reference evidence="3" key="1">
    <citation type="submission" date="2023-03" db="EMBL/GenBank/DDBJ databases">
        <authorList>
            <person name="Steffen K."/>
            <person name="Cardenas P."/>
        </authorList>
    </citation>
    <scope>NUCLEOTIDE SEQUENCE</scope>
</reference>
<feature type="compositionally biased region" description="Polar residues" evidence="1">
    <location>
        <begin position="1"/>
        <end position="12"/>
    </location>
</feature>
<dbReference type="PANTHER" id="PTHR12784:SF28">
    <property type="entry name" value="PROTEIN SICKIE"/>
    <property type="match status" value="1"/>
</dbReference>
<feature type="compositionally biased region" description="Basic and acidic residues" evidence="1">
    <location>
        <begin position="1119"/>
        <end position="1139"/>
    </location>
</feature>
<feature type="compositionally biased region" description="Polar residues" evidence="1">
    <location>
        <begin position="534"/>
        <end position="549"/>
    </location>
</feature>
<dbReference type="Proteomes" id="UP001174909">
    <property type="component" value="Unassembled WGS sequence"/>
</dbReference>
<feature type="domain" description="Calponin-homology (CH)" evidence="2">
    <location>
        <begin position="32"/>
        <end position="138"/>
    </location>
</feature>
<feature type="region of interest" description="Disordered" evidence="1">
    <location>
        <begin position="141"/>
        <end position="202"/>
    </location>
</feature>
<dbReference type="SUPFAM" id="SSF47576">
    <property type="entry name" value="Calponin-homology domain, CH-domain"/>
    <property type="match status" value="1"/>
</dbReference>
<name>A0AA35WSD1_GEOBA</name>
<feature type="region of interest" description="Disordered" evidence="1">
    <location>
        <begin position="625"/>
        <end position="979"/>
    </location>
</feature>
<feature type="compositionally biased region" description="Basic and acidic residues" evidence="1">
    <location>
        <begin position="728"/>
        <end position="741"/>
    </location>
</feature>
<protein>
    <submittedName>
        <fullName evidence="3">Neuron navigator 2</fullName>
    </submittedName>
</protein>
<evidence type="ECO:0000256" key="1">
    <source>
        <dbReference type="SAM" id="MobiDB-lite"/>
    </source>
</evidence>
<feature type="compositionally biased region" description="Basic and acidic residues" evidence="1">
    <location>
        <begin position="638"/>
        <end position="647"/>
    </location>
</feature>
<feature type="compositionally biased region" description="Polar residues" evidence="1">
    <location>
        <begin position="895"/>
        <end position="907"/>
    </location>
</feature>
<feature type="compositionally biased region" description="Low complexity" evidence="1">
    <location>
        <begin position="267"/>
        <end position="281"/>
    </location>
</feature>
<feature type="region of interest" description="Disordered" evidence="1">
    <location>
        <begin position="1"/>
        <end position="32"/>
    </location>
</feature>
<feature type="compositionally biased region" description="Basic and acidic residues" evidence="1">
    <location>
        <begin position="919"/>
        <end position="939"/>
    </location>
</feature>
<feature type="region of interest" description="Disordered" evidence="1">
    <location>
        <begin position="1104"/>
        <end position="1139"/>
    </location>
</feature>
<feature type="compositionally biased region" description="Polar residues" evidence="1">
    <location>
        <begin position="286"/>
        <end position="295"/>
    </location>
</feature>
<sequence>MSRLMQPTQRGLSQPSDPPSSSYTSSLHQQPPDQKKVYMDWANHYLRKAHYTHSLSDLHECVKGDNLPKIIHAVVQSHVPNITVSPATKDERTHNIKCCIRQLEASGMNCSSFSVSDLADGNTKAILSLFYTLSQFKRTSKSATGSEAPGSRIARPVSPGLKNSHGVTGGSGAPAQQQGLTNGIGGISKMAPLSPSNRRTAGSSIVTSTIDKHFPARRTAPYKNVILNGEKPAALEGSGEEREGGKGLPATVSTSRLDHMTRKTSTPGVKPGPASSSPSGGEQILSPMSISQPNLHRQIPSRSKSEPRLARSRTTQQQQQQQRKGSNSSDIETETATKSATSSALPKRMLKQPSASGIPSGRSTPVDRGSPGRTTPSRLMRPGSRLNKIGNGPEKKTVDSNSAAVKEVSSDESEGERVRSRARNSSEVRKISMTTSPRSTSRTGNQGISIPGGGGSNIPPGNLNILGGGRGLSKTAIHSSDSRLASPGSVPHGDIGSRLRKMSLTVEKERSFSTSEPGTALGDVAVKKAAVGLQTPSPRQLRGQSSSALPLNVKRSESTVDERQGVKKEGGEEEKPTSKLSKPSSLPRFGALSPGDRRKSPSGLNKLQQSLATSQGFAVPVAGLGSKVAQGNTTGGLKFERTPRERVGSSNSSIEGSSEDGTPTLLEKQVSSTSSTESSAVIVGGSKKPVEPSSIPVKPLAGGKDNRRISPEGMSPDRKTLSNESIEENQKNSLEKQEKMTKLITDTTAGDGVNCDGTRTGKVGVVEVGGVGEPEMQTPNLSQGSEVATDTTLSSLSLASVSSPPPSQPETGQPPYSVSVSPLAKRSSSPSQSSHDSHMTSENKPVVGDQSGVTRASPAPYNPLRSPLAKDKEKAKRARSLSPKFSRRVFPPQQSPVGPSVNVSHFDTSGGPPFSPPHLPRERFAHLDLSRTESPESVKSDVAVAAYSSSRKPLRSSLRTTKDKDSSSSSIDSGKVHFQQNKVTISPRSSQLVFRSDEIGLNHSAVFSPPTNLSPAKRVRGRPSSLSDNMSLEVDHGKRESTTSERMDYSTVERFEEFLTPSLGLTPSHQRYDSTPELLQTYENELSTMKEDLANKDRMLSMYENSMADLSSQSPSLEEDSRGKGPGDKAPQRREAVAV</sequence>
<dbReference type="Pfam" id="PF00307">
    <property type="entry name" value="CH"/>
    <property type="match status" value="1"/>
</dbReference>
<feature type="compositionally biased region" description="Low complexity" evidence="1">
    <location>
        <begin position="13"/>
        <end position="31"/>
    </location>
</feature>
<feature type="compositionally biased region" description="Basic and acidic residues" evidence="1">
    <location>
        <begin position="704"/>
        <end position="721"/>
    </location>
</feature>
<keyword evidence="4" id="KW-1185">Reference proteome</keyword>
<feature type="compositionally biased region" description="Polar residues" evidence="1">
    <location>
        <begin position="777"/>
        <end position="792"/>
    </location>
</feature>
<evidence type="ECO:0000259" key="2">
    <source>
        <dbReference type="PROSITE" id="PS50021"/>
    </source>
</evidence>
<dbReference type="InterPro" id="IPR036872">
    <property type="entry name" value="CH_dom_sf"/>
</dbReference>
<feature type="compositionally biased region" description="Polar residues" evidence="1">
    <location>
        <begin position="602"/>
        <end position="611"/>
    </location>
</feature>
<feature type="compositionally biased region" description="Low complexity" evidence="1">
    <location>
        <begin position="809"/>
        <end position="834"/>
    </location>
</feature>
<feature type="region of interest" description="Disordered" evidence="1">
    <location>
        <begin position="233"/>
        <end position="499"/>
    </location>
</feature>
<evidence type="ECO:0000313" key="4">
    <source>
        <dbReference type="Proteomes" id="UP001174909"/>
    </source>
</evidence>
<dbReference type="PROSITE" id="PS50021">
    <property type="entry name" value="CH"/>
    <property type="match status" value="1"/>
</dbReference>
<feature type="compositionally biased region" description="Basic and acidic residues" evidence="1">
    <location>
        <begin position="1033"/>
        <end position="1049"/>
    </location>
</feature>
<accession>A0AA35WSD1</accession>
<dbReference type="EMBL" id="CASHTH010002584">
    <property type="protein sequence ID" value="CAI8032078.1"/>
    <property type="molecule type" value="Genomic_DNA"/>
</dbReference>